<feature type="region of interest" description="Disordered" evidence="1">
    <location>
        <begin position="199"/>
        <end position="258"/>
    </location>
</feature>
<feature type="transmembrane region" description="Helical" evidence="2">
    <location>
        <begin position="72"/>
        <end position="98"/>
    </location>
</feature>
<feature type="transmembrane region" description="Helical" evidence="2">
    <location>
        <begin position="48"/>
        <end position="65"/>
    </location>
</feature>
<dbReference type="Proteomes" id="UP000041254">
    <property type="component" value="Unassembled WGS sequence"/>
</dbReference>
<dbReference type="EMBL" id="CDMY01000510">
    <property type="protein sequence ID" value="CEM19269.1"/>
    <property type="molecule type" value="Genomic_DNA"/>
</dbReference>
<protein>
    <submittedName>
        <fullName evidence="3">Uncharacterized protein</fullName>
    </submittedName>
</protein>
<keyword evidence="2" id="KW-1133">Transmembrane helix</keyword>
<dbReference type="VEuPathDB" id="CryptoDB:Vbra_16350"/>
<feature type="transmembrane region" description="Helical" evidence="2">
    <location>
        <begin position="118"/>
        <end position="142"/>
    </location>
</feature>
<sequence length="258" mass="27175">MVVPISLQPPLVGAPPPPAVTNRWKPALIIIVCLQASVTVLRLIIHDIWGAFTDIILLGIGYCAIKEDYTTALYCVWYCVLCAFNCIFGVLILVTRAIQEGTQDTPFKIFPPSDAPTTFLFIILLLSPLLGAAGAFVSWKIYKLMRDQEMAYLAGTFYAPPPPQYPIYGAGPYGAGPYGYGGQQGPGYGAYYPPYGAVPPRQNGGTTGEAGGGGAPPGPGAQGQQPGAPPGAGEGGEEEAAAQRRGFRPFSGEAHRLG</sequence>
<gene>
    <name evidence="3" type="ORF">Vbra_16350</name>
</gene>
<accession>A0A0G4FVM7</accession>
<dbReference type="InParanoid" id="A0A0G4FVM7"/>
<organism evidence="3 4">
    <name type="scientific">Vitrella brassicaformis (strain CCMP3155)</name>
    <dbReference type="NCBI Taxonomy" id="1169540"/>
    <lineage>
        <taxon>Eukaryota</taxon>
        <taxon>Sar</taxon>
        <taxon>Alveolata</taxon>
        <taxon>Colpodellida</taxon>
        <taxon>Vitrellaceae</taxon>
        <taxon>Vitrella</taxon>
    </lineage>
</organism>
<keyword evidence="2" id="KW-0812">Transmembrane</keyword>
<feature type="compositionally biased region" description="Gly residues" evidence="1">
    <location>
        <begin position="205"/>
        <end position="215"/>
    </location>
</feature>
<name>A0A0G4FVM7_VITBC</name>
<proteinExistence type="predicted"/>
<evidence type="ECO:0000256" key="1">
    <source>
        <dbReference type="SAM" id="MobiDB-lite"/>
    </source>
</evidence>
<keyword evidence="2" id="KW-0472">Membrane</keyword>
<keyword evidence="4" id="KW-1185">Reference proteome</keyword>
<evidence type="ECO:0000313" key="3">
    <source>
        <dbReference type="EMBL" id="CEM19269.1"/>
    </source>
</evidence>
<reference evidence="3 4" key="1">
    <citation type="submission" date="2014-11" db="EMBL/GenBank/DDBJ databases">
        <authorList>
            <person name="Zhu J."/>
            <person name="Qi W."/>
            <person name="Song R."/>
        </authorList>
    </citation>
    <scope>NUCLEOTIDE SEQUENCE [LARGE SCALE GENOMIC DNA]</scope>
</reference>
<dbReference type="AlphaFoldDB" id="A0A0G4FVM7"/>
<evidence type="ECO:0000256" key="2">
    <source>
        <dbReference type="SAM" id="Phobius"/>
    </source>
</evidence>
<evidence type="ECO:0000313" key="4">
    <source>
        <dbReference type="Proteomes" id="UP000041254"/>
    </source>
</evidence>